<comment type="caution">
    <text evidence="9">Lacks conserved residue(s) required for the propagation of feature annotation.</text>
</comment>
<keyword evidence="11" id="KW-1185">Reference proteome</keyword>
<evidence type="ECO:0000256" key="5">
    <source>
        <dbReference type="ARBA" id="ARBA00022756"/>
    </source>
</evidence>
<dbReference type="RefSeq" id="WP_081197446.1">
    <property type="nucleotide sequence ID" value="NZ_FOCZ01000003.1"/>
</dbReference>
<dbReference type="PANTHER" id="PTHR43210:SF2">
    <property type="entry name" value="ATP-DEPENDENT DETHIOBIOTIN SYNTHETASE BIOD 2"/>
    <property type="match status" value="1"/>
</dbReference>
<comment type="cofactor">
    <cofactor evidence="9">
        <name>Mg(2+)</name>
        <dbReference type="ChEBI" id="CHEBI:18420"/>
    </cofactor>
</comment>
<dbReference type="Gene3D" id="3.40.50.300">
    <property type="entry name" value="P-loop containing nucleotide triphosphate hydrolases"/>
    <property type="match status" value="1"/>
</dbReference>
<dbReference type="InterPro" id="IPR027417">
    <property type="entry name" value="P-loop_NTPase"/>
</dbReference>
<comment type="catalytic activity">
    <reaction evidence="9">
        <text>(7R,8S)-7,8-diammoniononanoate + CO2 + ATP = (4R,5S)-dethiobiotin + ADP + phosphate + 3 H(+)</text>
        <dbReference type="Rhea" id="RHEA:15805"/>
        <dbReference type="ChEBI" id="CHEBI:15378"/>
        <dbReference type="ChEBI" id="CHEBI:16526"/>
        <dbReference type="ChEBI" id="CHEBI:30616"/>
        <dbReference type="ChEBI" id="CHEBI:43474"/>
        <dbReference type="ChEBI" id="CHEBI:149469"/>
        <dbReference type="ChEBI" id="CHEBI:149473"/>
        <dbReference type="ChEBI" id="CHEBI:456216"/>
        <dbReference type="EC" id="6.3.3.3"/>
    </reaction>
</comment>
<dbReference type="UniPathway" id="UPA00078">
    <property type="reaction ID" value="UER00161"/>
</dbReference>
<name>A0A1V9F8C5_9BACT</name>
<comment type="similarity">
    <text evidence="9">Belongs to the dethiobiotin synthetase family.</text>
</comment>
<dbReference type="STRING" id="354355.SAMN05660816_01886"/>
<dbReference type="CDD" id="cd03109">
    <property type="entry name" value="DTBS"/>
    <property type="match status" value="1"/>
</dbReference>
<dbReference type="PANTHER" id="PTHR43210">
    <property type="entry name" value="DETHIOBIOTIN SYNTHETASE"/>
    <property type="match status" value="1"/>
</dbReference>
<dbReference type="Pfam" id="PF13500">
    <property type="entry name" value="AAA_26"/>
    <property type="match status" value="1"/>
</dbReference>
<evidence type="ECO:0000256" key="6">
    <source>
        <dbReference type="ARBA" id="ARBA00022840"/>
    </source>
</evidence>
<keyword evidence="4 9" id="KW-0547">Nucleotide-binding</keyword>
<dbReference type="EMBL" id="LVXG01000003">
    <property type="protein sequence ID" value="OQP54614.1"/>
    <property type="molecule type" value="Genomic_DNA"/>
</dbReference>
<evidence type="ECO:0000256" key="8">
    <source>
        <dbReference type="ARBA" id="ARBA00047386"/>
    </source>
</evidence>
<feature type="binding site" evidence="9">
    <location>
        <begin position="184"/>
        <end position="186"/>
    </location>
    <ligand>
        <name>ATP</name>
        <dbReference type="ChEBI" id="CHEBI:30616"/>
    </ligand>
</feature>
<feature type="binding site" evidence="9">
    <location>
        <begin position="101"/>
        <end position="104"/>
    </location>
    <ligand>
        <name>ATP</name>
        <dbReference type="ChEBI" id="CHEBI:30616"/>
    </ligand>
</feature>
<dbReference type="HAMAP" id="MF_00336">
    <property type="entry name" value="BioD"/>
    <property type="match status" value="1"/>
</dbReference>
<keyword evidence="5 9" id="KW-0093">Biotin biosynthesis</keyword>
<comment type="subunit">
    <text evidence="9">Homodimer.</text>
</comment>
<evidence type="ECO:0000256" key="4">
    <source>
        <dbReference type="ARBA" id="ARBA00022741"/>
    </source>
</evidence>
<dbReference type="GO" id="GO:0005524">
    <property type="term" value="F:ATP binding"/>
    <property type="evidence" value="ECO:0007669"/>
    <property type="project" value="UniProtKB-UniRule"/>
</dbReference>
<dbReference type="OrthoDB" id="9802097at2"/>
<comment type="subcellular location">
    <subcellularLocation>
        <location evidence="9">Cytoplasm</location>
    </subcellularLocation>
</comment>
<protein>
    <recommendedName>
        <fullName evidence="9">ATP-dependent dethiobiotin synthetase BioD</fullName>
        <ecNumber evidence="9">6.3.3.3</ecNumber>
    </recommendedName>
    <alternativeName>
        <fullName evidence="9">DTB synthetase</fullName>
        <shortName evidence="9">DTBS</shortName>
    </alternativeName>
    <alternativeName>
        <fullName evidence="9">Dethiobiotin synthase</fullName>
    </alternativeName>
</protein>
<sequence length="209" mass="23182">MEKIFVTGIGTGIGKTFVSAIVAKSLNADYWKPVQAGFEDGTDSEWVSRWLKENGSIVHPEVYRLSKPASPHIAAREEGITIDIQHICDRMPNVNRTLVIEGAGGLLVPLNNTTFVADLIKALGAKVILVSRNYLGSINHSLLTARVCRELQIPVIGWVFNDQYLDYEEEIVQWSNFPRIASIPYSDNVNGTFINSQAAAIQKQLEELL</sequence>
<reference evidence="11" key="1">
    <citation type="submission" date="2016-04" db="EMBL/GenBank/DDBJ databases">
        <authorList>
            <person name="Chen L."/>
            <person name="Zhuang W."/>
            <person name="Wang G."/>
        </authorList>
    </citation>
    <scope>NUCLEOTIDE SEQUENCE [LARGE SCALE GENOMIC DNA]</scope>
    <source>
        <strain evidence="11">17621</strain>
    </source>
</reference>
<dbReference type="NCBIfam" id="TIGR00347">
    <property type="entry name" value="bioD"/>
    <property type="match status" value="1"/>
</dbReference>
<keyword evidence="3 9" id="KW-0479">Metal-binding</keyword>
<dbReference type="InterPro" id="IPR004472">
    <property type="entry name" value="DTB_synth_BioD"/>
</dbReference>
<feature type="binding site" evidence="9">
    <location>
        <position position="16"/>
    </location>
    <ligand>
        <name>Mg(2+)</name>
        <dbReference type="ChEBI" id="CHEBI:18420"/>
    </ligand>
</feature>
<feature type="active site" evidence="9">
    <location>
        <position position="32"/>
    </location>
</feature>
<keyword evidence="1 9" id="KW-0963">Cytoplasm</keyword>
<proteinExistence type="inferred from homology"/>
<feature type="binding site" evidence="9">
    <location>
        <position position="101"/>
    </location>
    <ligand>
        <name>Mg(2+)</name>
        <dbReference type="ChEBI" id="CHEBI:18420"/>
    </ligand>
</feature>
<evidence type="ECO:0000256" key="2">
    <source>
        <dbReference type="ARBA" id="ARBA00022598"/>
    </source>
</evidence>
<dbReference type="GO" id="GO:0004141">
    <property type="term" value="F:dethiobiotin synthase activity"/>
    <property type="evidence" value="ECO:0007669"/>
    <property type="project" value="UniProtKB-UniRule"/>
</dbReference>
<keyword evidence="2 9" id="KW-0436">Ligase</keyword>
<organism evidence="10 11">
    <name type="scientific">Niastella yeongjuensis</name>
    <dbReference type="NCBI Taxonomy" id="354355"/>
    <lineage>
        <taxon>Bacteria</taxon>
        <taxon>Pseudomonadati</taxon>
        <taxon>Bacteroidota</taxon>
        <taxon>Chitinophagia</taxon>
        <taxon>Chitinophagales</taxon>
        <taxon>Chitinophagaceae</taxon>
        <taxon>Niastella</taxon>
    </lineage>
</organism>
<gene>
    <name evidence="9" type="primary">bioD</name>
    <name evidence="10" type="ORF">A4H97_21860</name>
</gene>
<evidence type="ECO:0000256" key="1">
    <source>
        <dbReference type="ARBA" id="ARBA00022490"/>
    </source>
</evidence>
<feature type="binding site" evidence="9">
    <location>
        <position position="43"/>
    </location>
    <ligand>
        <name>ATP</name>
        <dbReference type="ChEBI" id="CHEBI:30616"/>
    </ligand>
</feature>
<dbReference type="Proteomes" id="UP000192610">
    <property type="component" value="Unassembled WGS sequence"/>
</dbReference>
<dbReference type="SUPFAM" id="SSF52540">
    <property type="entry name" value="P-loop containing nucleoside triphosphate hydrolases"/>
    <property type="match status" value="1"/>
</dbReference>
<dbReference type="EC" id="6.3.3.3" evidence="9"/>
<comment type="caution">
    <text evidence="10">The sequence shown here is derived from an EMBL/GenBank/DDBJ whole genome shotgun (WGS) entry which is preliminary data.</text>
</comment>
<feature type="binding site" evidence="9">
    <location>
        <begin position="12"/>
        <end position="17"/>
    </location>
    <ligand>
        <name>ATP</name>
        <dbReference type="ChEBI" id="CHEBI:30616"/>
    </ligand>
</feature>
<evidence type="ECO:0000313" key="10">
    <source>
        <dbReference type="EMBL" id="OQP54614.1"/>
    </source>
</evidence>
<dbReference type="GO" id="GO:0005829">
    <property type="term" value="C:cytosol"/>
    <property type="evidence" value="ECO:0007669"/>
    <property type="project" value="TreeGrafter"/>
</dbReference>
<feature type="binding site" evidence="9">
    <location>
        <begin position="161"/>
        <end position="162"/>
    </location>
    <ligand>
        <name>ATP</name>
        <dbReference type="ChEBI" id="CHEBI:30616"/>
    </ligand>
</feature>
<dbReference type="GO" id="GO:0000287">
    <property type="term" value="F:magnesium ion binding"/>
    <property type="evidence" value="ECO:0007669"/>
    <property type="project" value="UniProtKB-UniRule"/>
</dbReference>
<comment type="pathway">
    <text evidence="9">Cofactor biosynthesis; biotin biosynthesis; biotin from 7,8-diaminononanoate: step 1/2.</text>
</comment>
<dbReference type="GO" id="GO:0009102">
    <property type="term" value="P:biotin biosynthetic process"/>
    <property type="evidence" value="ECO:0007669"/>
    <property type="project" value="UniProtKB-UniRule"/>
</dbReference>
<comment type="function">
    <text evidence="9">Catalyzes a mechanistically unusual reaction, the ATP-dependent insertion of CO2 between the N7 and N8 nitrogen atoms of 7,8-diaminopelargonic acid (DAPA, also called 7,8-diammoniononanoate) to form a ureido ring.</text>
</comment>
<keyword evidence="6 9" id="KW-0067">ATP-binding</keyword>
<keyword evidence="7 9" id="KW-0460">Magnesium</keyword>
<accession>A0A1V9F8C5</accession>
<evidence type="ECO:0000256" key="7">
    <source>
        <dbReference type="ARBA" id="ARBA00022842"/>
    </source>
</evidence>
<feature type="binding site" evidence="9">
    <location>
        <position position="43"/>
    </location>
    <ligand>
        <name>Mg(2+)</name>
        <dbReference type="ChEBI" id="CHEBI:18420"/>
    </ligand>
</feature>
<comment type="catalytic activity">
    <reaction evidence="8">
        <text>(7R,8S)-8-amino-7-(carboxyamino)nonanoate + ATP = (4R,5S)-dethiobiotin + ADP + phosphate + H(+)</text>
        <dbReference type="Rhea" id="RHEA:63684"/>
        <dbReference type="ChEBI" id="CHEBI:15378"/>
        <dbReference type="ChEBI" id="CHEBI:30616"/>
        <dbReference type="ChEBI" id="CHEBI:43474"/>
        <dbReference type="ChEBI" id="CHEBI:149470"/>
        <dbReference type="ChEBI" id="CHEBI:149473"/>
        <dbReference type="ChEBI" id="CHEBI:456216"/>
    </reaction>
</comment>
<evidence type="ECO:0000256" key="9">
    <source>
        <dbReference type="HAMAP-Rule" id="MF_00336"/>
    </source>
</evidence>
<dbReference type="AlphaFoldDB" id="A0A1V9F8C5"/>
<dbReference type="PIRSF" id="PIRSF006755">
    <property type="entry name" value="DTB_synth"/>
    <property type="match status" value="1"/>
</dbReference>
<evidence type="ECO:0000313" key="11">
    <source>
        <dbReference type="Proteomes" id="UP000192610"/>
    </source>
</evidence>
<evidence type="ECO:0000256" key="3">
    <source>
        <dbReference type="ARBA" id="ARBA00022723"/>
    </source>
</evidence>